<comment type="caution">
    <text evidence="3">The sequence shown here is derived from an EMBL/GenBank/DDBJ whole genome shotgun (WGS) entry which is preliminary data.</text>
</comment>
<dbReference type="InterPro" id="IPR011992">
    <property type="entry name" value="EF-hand-dom_pair"/>
</dbReference>
<dbReference type="InterPro" id="IPR018247">
    <property type="entry name" value="EF_Hand_1_Ca_BS"/>
</dbReference>
<evidence type="ECO:0000259" key="2">
    <source>
        <dbReference type="PROSITE" id="PS50222"/>
    </source>
</evidence>
<evidence type="ECO:0000256" key="1">
    <source>
        <dbReference type="ARBA" id="ARBA00022837"/>
    </source>
</evidence>
<protein>
    <submittedName>
        <fullName evidence="3">Calcium-binding protein KIC</fullName>
    </submittedName>
</protein>
<dbReference type="PROSITE" id="PS50222">
    <property type="entry name" value="EF_HAND_2"/>
    <property type="match status" value="1"/>
</dbReference>
<dbReference type="InterPro" id="IPR002048">
    <property type="entry name" value="EF_hand_dom"/>
</dbReference>
<proteinExistence type="predicted"/>
<keyword evidence="1" id="KW-0106">Calcium</keyword>
<dbReference type="GO" id="GO:0005509">
    <property type="term" value="F:calcium ion binding"/>
    <property type="evidence" value="ECO:0007669"/>
    <property type="project" value="InterPro"/>
</dbReference>
<name>A0A6A3BZB9_HIBSY</name>
<accession>A0A6A3BZB9</accession>
<organism evidence="3 4">
    <name type="scientific">Hibiscus syriacus</name>
    <name type="common">Rose of Sharon</name>
    <dbReference type="NCBI Taxonomy" id="106335"/>
    <lineage>
        <taxon>Eukaryota</taxon>
        <taxon>Viridiplantae</taxon>
        <taxon>Streptophyta</taxon>
        <taxon>Embryophyta</taxon>
        <taxon>Tracheophyta</taxon>
        <taxon>Spermatophyta</taxon>
        <taxon>Magnoliopsida</taxon>
        <taxon>eudicotyledons</taxon>
        <taxon>Gunneridae</taxon>
        <taxon>Pentapetalae</taxon>
        <taxon>rosids</taxon>
        <taxon>malvids</taxon>
        <taxon>Malvales</taxon>
        <taxon>Malvaceae</taxon>
        <taxon>Malvoideae</taxon>
        <taxon>Hibiscus</taxon>
    </lineage>
</organism>
<dbReference type="AlphaFoldDB" id="A0A6A3BZB9"/>
<sequence>MENEGIEGGVTTTTYEYRDLLPVMAEKLDVEAFVFELCGGFHLLADQNTGSITPESLRMNAALLGMEGMSNDEAQDMVREGDLDGDGALNQTEFSILMVRLSPGMISDAESWLEEAIIQELKRSPA</sequence>
<dbReference type="Proteomes" id="UP000436088">
    <property type="component" value="Unassembled WGS sequence"/>
</dbReference>
<reference evidence="3" key="1">
    <citation type="submission" date="2019-09" db="EMBL/GenBank/DDBJ databases">
        <title>Draft genome information of white flower Hibiscus syriacus.</title>
        <authorList>
            <person name="Kim Y.-M."/>
        </authorList>
    </citation>
    <scope>NUCLEOTIDE SEQUENCE [LARGE SCALE GENOMIC DNA]</scope>
    <source>
        <strain evidence="3">YM2019G1</strain>
    </source>
</reference>
<dbReference type="PANTHER" id="PTHR47319">
    <property type="entry name" value="CALCIUM-BINDING PROTEIN KIC"/>
    <property type="match status" value="1"/>
</dbReference>
<dbReference type="PANTHER" id="PTHR47319:SF4">
    <property type="entry name" value="CALCIUM-BINDING PROTEIN KIC"/>
    <property type="match status" value="1"/>
</dbReference>
<keyword evidence="4" id="KW-1185">Reference proteome</keyword>
<dbReference type="InterPro" id="IPR044205">
    <property type="entry name" value="KIC/PBP1/KRP1"/>
</dbReference>
<dbReference type="SUPFAM" id="SSF47473">
    <property type="entry name" value="EF-hand"/>
    <property type="match status" value="1"/>
</dbReference>
<dbReference type="Pfam" id="PF13833">
    <property type="entry name" value="EF-hand_8"/>
    <property type="match status" value="1"/>
</dbReference>
<dbReference type="EMBL" id="VEPZ02000572">
    <property type="protein sequence ID" value="KAE8722105.1"/>
    <property type="molecule type" value="Genomic_DNA"/>
</dbReference>
<dbReference type="Gene3D" id="1.10.238.10">
    <property type="entry name" value="EF-hand"/>
    <property type="match status" value="1"/>
</dbReference>
<dbReference type="PROSITE" id="PS00018">
    <property type="entry name" value="EF_HAND_1"/>
    <property type="match status" value="1"/>
</dbReference>
<gene>
    <name evidence="3" type="ORF">F3Y22_tig00014370pilonHSYRG00041</name>
</gene>
<evidence type="ECO:0000313" key="3">
    <source>
        <dbReference type="EMBL" id="KAE8722105.1"/>
    </source>
</evidence>
<dbReference type="OrthoDB" id="343296at2759"/>
<feature type="domain" description="EF-hand" evidence="2">
    <location>
        <begin position="69"/>
        <end position="104"/>
    </location>
</feature>
<evidence type="ECO:0000313" key="4">
    <source>
        <dbReference type="Proteomes" id="UP000436088"/>
    </source>
</evidence>